<feature type="compositionally biased region" description="Basic residues" evidence="3">
    <location>
        <begin position="181"/>
        <end position="191"/>
    </location>
</feature>
<evidence type="ECO:0000259" key="4">
    <source>
        <dbReference type="PROSITE" id="PS50097"/>
    </source>
</evidence>
<feature type="domain" description="BTB" evidence="4">
    <location>
        <begin position="39"/>
        <end position="104"/>
    </location>
</feature>
<dbReference type="InterPro" id="IPR000210">
    <property type="entry name" value="BTB/POZ_dom"/>
</dbReference>
<dbReference type="AlphaFoldDB" id="A0A0C9QSK0"/>
<dbReference type="Pfam" id="PF05225">
    <property type="entry name" value="HTH_psq"/>
    <property type="match status" value="2"/>
</dbReference>
<evidence type="ECO:0000313" key="5">
    <source>
        <dbReference type="EMBL" id="JAG73399.1"/>
    </source>
</evidence>
<feature type="region of interest" description="Disordered" evidence="3">
    <location>
        <begin position="162"/>
        <end position="193"/>
    </location>
</feature>
<organism evidence="5">
    <name type="scientific">Fopius arisanus</name>
    <dbReference type="NCBI Taxonomy" id="64838"/>
    <lineage>
        <taxon>Eukaryota</taxon>
        <taxon>Metazoa</taxon>
        <taxon>Ecdysozoa</taxon>
        <taxon>Arthropoda</taxon>
        <taxon>Hexapoda</taxon>
        <taxon>Insecta</taxon>
        <taxon>Pterygota</taxon>
        <taxon>Neoptera</taxon>
        <taxon>Endopterygota</taxon>
        <taxon>Hymenoptera</taxon>
        <taxon>Apocrita</taxon>
        <taxon>Ichneumonoidea</taxon>
        <taxon>Braconidae</taxon>
        <taxon>Opiinae</taxon>
        <taxon>Fopius</taxon>
    </lineage>
</organism>
<dbReference type="Gene3D" id="3.30.710.10">
    <property type="entry name" value="Potassium Channel Kv1.1, Chain A"/>
    <property type="match status" value="1"/>
</dbReference>
<keyword evidence="6" id="KW-1185">Reference proteome</keyword>
<dbReference type="Proteomes" id="UP000694866">
    <property type="component" value="Unplaced"/>
</dbReference>
<comment type="subcellular location">
    <subcellularLocation>
        <location evidence="1">Nucleus</location>
    </subcellularLocation>
</comment>
<name>A0A0C9QSK0_9HYME</name>
<dbReference type="GO" id="GO:0003677">
    <property type="term" value="F:DNA binding"/>
    <property type="evidence" value="ECO:0007669"/>
    <property type="project" value="InterPro"/>
</dbReference>
<dbReference type="GeneID" id="105273267"/>
<dbReference type="Pfam" id="PF00651">
    <property type="entry name" value="BTB"/>
    <property type="match status" value="1"/>
</dbReference>
<reference evidence="7" key="2">
    <citation type="submission" date="2025-04" db="UniProtKB">
        <authorList>
            <consortium name="RefSeq"/>
        </authorList>
    </citation>
    <scope>IDENTIFICATION</scope>
    <source>
        <strain evidence="7">USDA-PBARC FA_bdor</strain>
        <tissue evidence="7">Whole organism</tissue>
    </source>
</reference>
<sequence>MSELSSESLSDQDYSFKWSDYQNHLSTVVRELLEEDCMVDVTLCVAGERIHAHRIVLCACSTLFQEILSETMEDHPIIIISDISANDVRSIVEFSYHGEVRIPVENISNLLEAAQLLRINGLMEIEGLDEHEPIVSKELTEEISNLENSSDNDGREMLNAIEGDSELHEDVDLDDDNSIERKRRGKKKRDYPKKEYSEVMLETAISDLKNGKTLIEASMSNNIPRSTLYMRAKALGIQLHAARNEYPIECMKSAIETVLNGASLQHASEMYGIPKTVLWRRIQKEGYQIVRPDMRRAYASEKRVAAVKALERGENLTKVSNEFKIPKTTLFRDKVKLVDEGKLPESFWKRRKTEDEDLKKSRLEKAVAACKGGKMSQAAAATLYGIPKTTIWRKLQQKNRKNEDCSSSRVAKKQKKNDNTSEIKSEMADEDFSLCEVSSEIPITYIDEDSIPQDSVIILTTEDVDSLNLEDNRQIIVNADSGQEFVPCTISIEETKYCPAES</sequence>
<gene>
    <name evidence="5" type="primary">bab1_5</name>
    <name evidence="7" type="synonym">LOC105273267</name>
    <name evidence="5" type="ORF">g.25731</name>
</gene>
<dbReference type="PANTHER" id="PTHR23110:SF109">
    <property type="entry name" value="FI07618P-RELATED"/>
    <property type="match status" value="1"/>
</dbReference>
<keyword evidence="2" id="KW-0539">Nucleus</keyword>
<dbReference type="SUPFAM" id="SSF54695">
    <property type="entry name" value="POZ domain"/>
    <property type="match status" value="1"/>
</dbReference>
<dbReference type="GO" id="GO:0006357">
    <property type="term" value="P:regulation of transcription by RNA polymerase II"/>
    <property type="evidence" value="ECO:0007669"/>
    <property type="project" value="TreeGrafter"/>
</dbReference>
<evidence type="ECO:0000256" key="3">
    <source>
        <dbReference type="SAM" id="MobiDB-lite"/>
    </source>
</evidence>
<dbReference type="GO" id="GO:0005634">
    <property type="term" value="C:nucleus"/>
    <property type="evidence" value="ECO:0007669"/>
    <property type="project" value="UniProtKB-SubCell"/>
</dbReference>
<reference evidence="5" key="1">
    <citation type="submission" date="2015-01" db="EMBL/GenBank/DDBJ databases">
        <title>Transcriptome Assembly of Fopius arisanus.</title>
        <authorList>
            <person name="Geib S."/>
        </authorList>
    </citation>
    <scope>NUCLEOTIDE SEQUENCE</scope>
</reference>
<evidence type="ECO:0000256" key="1">
    <source>
        <dbReference type="ARBA" id="ARBA00004123"/>
    </source>
</evidence>
<dbReference type="RefSeq" id="XP_011313899.1">
    <property type="nucleotide sequence ID" value="XM_011315597.1"/>
</dbReference>
<dbReference type="PROSITE" id="PS50097">
    <property type="entry name" value="BTB"/>
    <property type="match status" value="1"/>
</dbReference>
<evidence type="ECO:0000256" key="2">
    <source>
        <dbReference type="ARBA" id="ARBA00023242"/>
    </source>
</evidence>
<dbReference type="KEGG" id="fas:105273267"/>
<dbReference type="InterPro" id="IPR051095">
    <property type="entry name" value="Dros_DevTransReg"/>
</dbReference>
<accession>A0A9R1TRA7</accession>
<dbReference type="InterPro" id="IPR007889">
    <property type="entry name" value="HTH_Psq"/>
</dbReference>
<dbReference type="InterPro" id="IPR009057">
    <property type="entry name" value="Homeodomain-like_sf"/>
</dbReference>
<proteinExistence type="predicted"/>
<evidence type="ECO:0000313" key="7">
    <source>
        <dbReference type="RefSeq" id="XP_011313899.1"/>
    </source>
</evidence>
<feature type="region of interest" description="Disordered" evidence="3">
    <location>
        <begin position="398"/>
        <end position="423"/>
    </location>
</feature>
<dbReference type="InterPro" id="IPR011333">
    <property type="entry name" value="SKP1/BTB/POZ_sf"/>
</dbReference>
<accession>A0A0C9QSK0</accession>
<evidence type="ECO:0000313" key="6">
    <source>
        <dbReference type="Proteomes" id="UP000694866"/>
    </source>
</evidence>
<dbReference type="SUPFAM" id="SSF46689">
    <property type="entry name" value="Homeodomain-like"/>
    <property type="match status" value="3"/>
</dbReference>
<protein>
    <submittedName>
        <fullName evidence="5">Bab1_5 protein</fullName>
    </submittedName>
</protein>
<dbReference type="OrthoDB" id="6482909at2759"/>
<dbReference type="SMART" id="SM00225">
    <property type="entry name" value="BTB"/>
    <property type="match status" value="1"/>
</dbReference>
<dbReference type="CDD" id="cd18315">
    <property type="entry name" value="BTB_POZ_BAB-like"/>
    <property type="match status" value="1"/>
</dbReference>
<dbReference type="Gene3D" id="1.10.10.60">
    <property type="entry name" value="Homeodomain-like"/>
    <property type="match status" value="2"/>
</dbReference>
<dbReference type="PANTHER" id="PTHR23110">
    <property type="entry name" value="BTB DOMAIN TRANSCRIPTION FACTOR"/>
    <property type="match status" value="1"/>
</dbReference>
<dbReference type="EMBL" id="GBYB01003632">
    <property type="protein sequence ID" value="JAG73399.1"/>
    <property type="molecule type" value="Transcribed_RNA"/>
</dbReference>